<evidence type="ECO:0000259" key="11">
    <source>
        <dbReference type="Pfam" id="PF01233"/>
    </source>
</evidence>
<dbReference type="InterPro" id="IPR022678">
    <property type="entry name" value="NMT_CS"/>
</dbReference>
<evidence type="ECO:0000313" key="14">
    <source>
        <dbReference type="Proteomes" id="UP000243052"/>
    </source>
</evidence>
<evidence type="ECO:0000256" key="3">
    <source>
        <dbReference type="ARBA" id="ARBA00011245"/>
    </source>
</evidence>
<dbReference type="FunFam" id="3.40.630.30:FF:000056">
    <property type="entry name" value="Glycylpeptide N-tetradecanoyltransferase"/>
    <property type="match status" value="1"/>
</dbReference>
<dbReference type="Pfam" id="PF02799">
    <property type="entry name" value="NMT_C"/>
    <property type="match status" value="1"/>
</dbReference>
<dbReference type="OrthoDB" id="60315at2759"/>
<evidence type="ECO:0000256" key="9">
    <source>
        <dbReference type="RuleBase" id="RU000586"/>
    </source>
</evidence>
<comment type="subcellular location">
    <subcellularLocation>
        <location evidence="1">Cytoplasm</location>
    </subcellularLocation>
</comment>
<evidence type="ECO:0000256" key="8">
    <source>
        <dbReference type="ARBA" id="ARBA00023315"/>
    </source>
</evidence>
<comment type="similarity">
    <text evidence="2 10">Belongs to the NMT family.</text>
</comment>
<keyword evidence="14" id="KW-1185">Reference proteome</keyword>
<comment type="catalytic activity">
    <reaction evidence="9">
        <text>N-terminal glycyl-[protein] + tetradecanoyl-CoA = N-tetradecanoylglycyl-[protein] + CoA + H(+)</text>
        <dbReference type="Rhea" id="RHEA:15521"/>
        <dbReference type="Rhea" id="RHEA-COMP:12666"/>
        <dbReference type="Rhea" id="RHEA-COMP:12667"/>
        <dbReference type="ChEBI" id="CHEBI:15378"/>
        <dbReference type="ChEBI" id="CHEBI:57287"/>
        <dbReference type="ChEBI" id="CHEBI:57385"/>
        <dbReference type="ChEBI" id="CHEBI:64723"/>
        <dbReference type="ChEBI" id="CHEBI:133050"/>
        <dbReference type="EC" id="2.3.1.97"/>
    </reaction>
</comment>
<evidence type="ECO:0000256" key="10">
    <source>
        <dbReference type="RuleBase" id="RU004178"/>
    </source>
</evidence>
<dbReference type="GO" id="GO:0005737">
    <property type="term" value="C:cytoplasm"/>
    <property type="evidence" value="ECO:0007669"/>
    <property type="project" value="UniProtKB-SubCell"/>
</dbReference>
<evidence type="ECO:0000256" key="2">
    <source>
        <dbReference type="ARBA" id="ARBA00009469"/>
    </source>
</evidence>
<dbReference type="PROSITE" id="PS00976">
    <property type="entry name" value="NMT_2"/>
    <property type="match status" value="1"/>
</dbReference>
<reference evidence="13 14" key="1">
    <citation type="submission" date="2016-01" db="EMBL/GenBank/DDBJ databases">
        <title>Genome sequence of the yeast Holleya sinecauda.</title>
        <authorList>
            <person name="Dietrich F.S."/>
        </authorList>
    </citation>
    <scope>NUCLEOTIDE SEQUENCE [LARGE SCALE GENOMIC DNA]</scope>
    <source>
        <strain evidence="13 14">ATCC 58844</strain>
    </source>
</reference>
<dbReference type="GeneID" id="28722799"/>
<evidence type="ECO:0000256" key="6">
    <source>
        <dbReference type="ARBA" id="ARBA00022490"/>
    </source>
</evidence>
<dbReference type="InterPro" id="IPR000903">
    <property type="entry name" value="NMT"/>
</dbReference>
<dbReference type="InterPro" id="IPR022676">
    <property type="entry name" value="NMT_N"/>
</dbReference>
<dbReference type="AlphaFoldDB" id="A0A120K1P2"/>
<name>A0A120K1P2_9SACH</name>
<dbReference type="Gene3D" id="3.40.630.30">
    <property type="match status" value="2"/>
</dbReference>
<dbReference type="PIRSF" id="PIRSF015892">
    <property type="entry name" value="N-myristl_transf"/>
    <property type="match status" value="1"/>
</dbReference>
<comment type="subunit">
    <text evidence="3">Monomer.</text>
</comment>
<evidence type="ECO:0000256" key="7">
    <source>
        <dbReference type="ARBA" id="ARBA00022679"/>
    </source>
</evidence>
<dbReference type="GO" id="GO:0004379">
    <property type="term" value="F:glycylpeptide N-tetradecanoyltransferase activity"/>
    <property type="evidence" value="ECO:0007669"/>
    <property type="project" value="UniProtKB-EC"/>
</dbReference>
<dbReference type="FunFam" id="3.40.630.30:FF:000042">
    <property type="entry name" value="Glycylpeptide N-tetradecanoyltransferase"/>
    <property type="match status" value="1"/>
</dbReference>
<accession>A0A120K1P2</accession>
<gene>
    <name evidence="13" type="ORF">AW171_hschr31434</name>
</gene>
<feature type="domain" description="Glycylpeptide N-tetradecanoyltransferase C-terminal" evidence="12">
    <location>
        <begin position="231"/>
        <end position="448"/>
    </location>
</feature>
<dbReference type="InterPro" id="IPR022677">
    <property type="entry name" value="NMT_C"/>
</dbReference>
<evidence type="ECO:0000256" key="5">
    <source>
        <dbReference type="ARBA" id="ARBA00022240"/>
    </source>
</evidence>
<dbReference type="PANTHER" id="PTHR11377:SF5">
    <property type="entry name" value="GLYCYLPEPTIDE N-TETRADECANOYLTRANSFERASE"/>
    <property type="match status" value="1"/>
</dbReference>
<sequence>MADSYNSKKLKELLELLSLNNGDTQKLTQQQRKDFEDYKFWKTQPVAKFDEKIDEEGPVHGSMKVEDVRAEPYPLLEEFEWSTLDITDSKDLEDVFVLLNENYIEDKDSTFRFNYTREFFNWALKPPGWRKDWHVGVRVRSSGRLVAFISAIPTILEVRGKPLKSVEINFLCVHKKLRAKRLTPILIKEITRRVNLQDIWHALYSAGVILPSPVSTCRYTHRPLNWSKLYDVGFTALPANATKSEMVAKYTLPKNTLVKGLRPMVEDDIDAAHALFNKYQARFDLVQSFDKEEFKHWFLGNADTPNVIYSYVVEKEDGSISDFMSFYSLPFTILNSKLHKELGIGYLFYYASDADFAYDDRFDPAGTELLRNRLKQLVNDICIIARDQKMDVLNALSSQDNNLFLQDLKFGLGDGFLNFYLFNYKAKPISGGITEQKKLDNIMRSNNGIVML</sequence>
<dbReference type="EC" id="2.3.1.97" evidence="4 9"/>
<dbReference type="RefSeq" id="XP_017986590.1">
    <property type="nucleotide sequence ID" value="XM_018131522.1"/>
</dbReference>
<dbReference type="InterPro" id="IPR016181">
    <property type="entry name" value="Acyl_CoA_acyltransferase"/>
</dbReference>
<proteinExistence type="inferred from homology"/>
<dbReference type="Pfam" id="PF01233">
    <property type="entry name" value="NMT"/>
    <property type="match status" value="1"/>
</dbReference>
<keyword evidence="8 9" id="KW-0012">Acyltransferase</keyword>
<feature type="domain" description="Glycylpeptide N-tetradecanoyltransferase N-terminal" evidence="11">
    <location>
        <begin position="60"/>
        <end position="217"/>
    </location>
</feature>
<organism evidence="13 14">
    <name type="scientific">Eremothecium sinecaudum</name>
    <dbReference type="NCBI Taxonomy" id="45286"/>
    <lineage>
        <taxon>Eukaryota</taxon>
        <taxon>Fungi</taxon>
        <taxon>Dikarya</taxon>
        <taxon>Ascomycota</taxon>
        <taxon>Saccharomycotina</taxon>
        <taxon>Saccharomycetes</taxon>
        <taxon>Saccharomycetales</taxon>
        <taxon>Saccharomycetaceae</taxon>
        <taxon>Eremothecium</taxon>
    </lineage>
</organism>
<dbReference type="STRING" id="45286.A0A120K1P2"/>
<evidence type="ECO:0000259" key="12">
    <source>
        <dbReference type="Pfam" id="PF02799"/>
    </source>
</evidence>
<dbReference type="PANTHER" id="PTHR11377">
    <property type="entry name" value="N-MYRISTOYL TRANSFERASE"/>
    <property type="match status" value="1"/>
</dbReference>
<dbReference type="SUPFAM" id="SSF55729">
    <property type="entry name" value="Acyl-CoA N-acyltransferases (Nat)"/>
    <property type="match status" value="2"/>
</dbReference>
<comment type="function">
    <text evidence="9">Adds a myristoyl group to the N-terminal glycine residue of certain cellular proteins.</text>
</comment>
<dbReference type="EMBL" id="CP014243">
    <property type="protein sequence ID" value="AMD19594.1"/>
    <property type="molecule type" value="Genomic_DNA"/>
</dbReference>
<dbReference type="PROSITE" id="PS00975">
    <property type="entry name" value="NMT_1"/>
    <property type="match status" value="1"/>
</dbReference>
<dbReference type="Proteomes" id="UP000243052">
    <property type="component" value="Chromosome iii"/>
</dbReference>
<evidence type="ECO:0000313" key="13">
    <source>
        <dbReference type="EMBL" id="AMD19594.1"/>
    </source>
</evidence>
<evidence type="ECO:0000256" key="4">
    <source>
        <dbReference type="ARBA" id="ARBA00012923"/>
    </source>
</evidence>
<keyword evidence="7 9" id="KW-0808">Transferase</keyword>
<protein>
    <recommendedName>
        <fullName evidence="5 9">Glycylpeptide N-tetradecanoyltransferase</fullName>
        <ecNumber evidence="4 9">2.3.1.97</ecNumber>
    </recommendedName>
</protein>
<evidence type="ECO:0000256" key="1">
    <source>
        <dbReference type="ARBA" id="ARBA00004496"/>
    </source>
</evidence>
<keyword evidence="6" id="KW-0963">Cytoplasm</keyword>